<evidence type="ECO:0000313" key="1">
    <source>
        <dbReference type="EMBL" id="PPA72305.1"/>
    </source>
</evidence>
<reference evidence="1 2" key="1">
    <citation type="submission" date="2018-02" db="EMBL/GenBank/DDBJ databases">
        <title>Jeotgalibacillus proteolyticum sp. nov. a protease producing bacterium isolated from ocean sediments of Laizhou Bay.</title>
        <authorList>
            <person name="Li Y."/>
        </authorList>
    </citation>
    <scope>NUCLEOTIDE SEQUENCE [LARGE SCALE GENOMIC DNA]</scope>
    <source>
        <strain evidence="1 2">22-7</strain>
    </source>
</reference>
<protein>
    <submittedName>
        <fullName evidence="1">Uncharacterized protein</fullName>
    </submittedName>
</protein>
<keyword evidence="2" id="KW-1185">Reference proteome</keyword>
<dbReference type="AlphaFoldDB" id="A0A2S5GHD3"/>
<evidence type="ECO:0000313" key="2">
    <source>
        <dbReference type="Proteomes" id="UP000239047"/>
    </source>
</evidence>
<accession>A0A2S5GHD3</accession>
<dbReference type="OrthoDB" id="2706316at2"/>
<gene>
    <name evidence="1" type="ORF">C4B60_02715</name>
</gene>
<name>A0A2S5GHD3_9BACL</name>
<proteinExistence type="predicted"/>
<sequence length="81" mass="9590">MGYIAPVNHADYQQYTQRDHLPGYNPFYLAPVQKIPPYHDSLKRFHNEDETVQEFKQRQRKSSEQVLSSITGKGYYVNEKI</sequence>
<dbReference type="EMBL" id="PREZ01000001">
    <property type="protein sequence ID" value="PPA72305.1"/>
    <property type="molecule type" value="Genomic_DNA"/>
</dbReference>
<dbReference type="Proteomes" id="UP000239047">
    <property type="component" value="Unassembled WGS sequence"/>
</dbReference>
<comment type="caution">
    <text evidence="1">The sequence shown here is derived from an EMBL/GenBank/DDBJ whole genome shotgun (WGS) entry which is preliminary data.</text>
</comment>
<dbReference type="RefSeq" id="WP_104056455.1">
    <property type="nucleotide sequence ID" value="NZ_PREZ01000001.1"/>
</dbReference>
<organism evidence="1 2">
    <name type="scientific">Jeotgalibacillus proteolyticus</name>
    <dbReference type="NCBI Taxonomy" id="2082395"/>
    <lineage>
        <taxon>Bacteria</taxon>
        <taxon>Bacillati</taxon>
        <taxon>Bacillota</taxon>
        <taxon>Bacilli</taxon>
        <taxon>Bacillales</taxon>
        <taxon>Caryophanaceae</taxon>
        <taxon>Jeotgalibacillus</taxon>
    </lineage>
</organism>